<protein>
    <submittedName>
        <fullName evidence="2">Uncharacterized protein</fullName>
    </submittedName>
</protein>
<evidence type="ECO:0000256" key="1">
    <source>
        <dbReference type="SAM" id="MobiDB-lite"/>
    </source>
</evidence>
<feature type="region of interest" description="Disordered" evidence="1">
    <location>
        <begin position="1"/>
        <end position="21"/>
    </location>
</feature>
<name>A0A919YRY6_9BACL</name>
<proteinExistence type="predicted"/>
<keyword evidence="3" id="KW-1185">Reference proteome</keyword>
<gene>
    <name evidence="2" type="ORF">J40TS1_42420</name>
</gene>
<sequence length="54" mass="5887">MADRQQRLVNMPVRTEATGKAQGQDEISSIKALAAINALLTPQLRKQQLVIALS</sequence>
<organism evidence="2 3">
    <name type="scientific">Paenibacillus montaniterrae</name>
    <dbReference type="NCBI Taxonomy" id="429341"/>
    <lineage>
        <taxon>Bacteria</taxon>
        <taxon>Bacillati</taxon>
        <taxon>Bacillota</taxon>
        <taxon>Bacilli</taxon>
        <taxon>Bacillales</taxon>
        <taxon>Paenibacillaceae</taxon>
        <taxon>Paenibacillus</taxon>
    </lineage>
</organism>
<dbReference type="AlphaFoldDB" id="A0A919YRY6"/>
<reference evidence="2" key="1">
    <citation type="submission" date="2021-03" db="EMBL/GenBank/DDBJ databases">
        <title>Antimicrobial resistance genes in bacteria isolated from Japanese honey, and their potential for conferring macrolide and lincosamide resistance in the American foulbrood pathogen Paenibacillus larvae.</title>
        <authorList>
            <person name="Okamoto M."/>
            <person name="Kumagai M."/>
            <person name="Kanamori H."/>
            <person name="Takamatsu D."/>
        </authorList>
    </citation>
    <scope>NUCLEOTIDE SEQUENCE</scope>
    <source>
        <strain evidence="2">J40TS1</strain>
    </source>
</reference>
<comment type="caution">
    <text evidence="2">The sequence shown here is derived from an EMBL/GenBank/DDBJ whole genome shotgun (WGS) entry which is preliminary data.</text>
</comment>
<dbReference type="Proteomes" id="UP000683139">
    <property type="component" value="Unassembled WGS sequence"/>
</dbReference>
<accession>A0A919YRY6</accession>
<evidence type="ECO:0000313" key="2">
    <source>
        <dbReference type="EMBL" id="GIP18600.1"/>
    </source>
</evidence>
<evidence type="ECO:0000313" key="3">
    <source>
        <dbReference type="Proteomes" id="UP000683139"/>
    </source>
</evidence>
<dbReference type="EMBL" id="BOSE01000009">
    <property type="protein sequence ID" value="GIP18600.1"/>
    <property type="molecule type" value="Genomic_DNA"/>
</dbReference>